<proteinExistence type="predicted"/>
<dbReference type="EMBL" id="JAQQWI010000006">
    <property type="protein sequence ID" value="KAK8033864.1"/>
    <property type="molecule type" value="Genomic_DNA"/>
</dbReference>
<reference evidence="1 2" key="1">
    <citation type="submission" date="2023-01" db="EMBL/GenBank/DDBJ databases">
        <title>Analysis of 21 Apiospora genomes using comparative genomics revels a genus with tremendous synthesis potential of carbohydrate active enzymes and secondary metabolites.</title>
        <authorList>
            <person name="Sorensen T."/>
        </authorList>
    </citation>
    <scope>NUCLEOTIDE SEQUENCE [LARGE SCALE GENOMIC DNA]</scope>
    <source>
        <strain evidence="1 2">CBS 20057</strain>
    </source>
</reference>
<protein>
    <submittedName>
        <fullName evidence="1">Uncharacterized protein</fullName>
    </submittedName>
</protein>
<evidence type="ECO:0000313" key="2">
    <source>
        <dbReference type="Proteomes" id="UP001396898"/>
    </source>
</evidence>
<accession>A0ABR1SHW1</accession>
<evidence type="ECO:0000313" key="1">
    <source>
        <dbReference type="EMBL" id="KAK8033864.1"/>
    </source>
</evidence>
<organism evidence="1 2">
    <name type="scientific">Apiospora marii</name>
    <dbReference type="NCBI Taxonomy" id="335849"/>
    <lineage>
        <taxon>Eukaryota</taxon>
        <taxon>Fungi</taxon>
        <taxon>Dikarya</taxon>
        <taxon>Ascomycota</taxon>
        <taxon>Pezizomycotina</taxon>
        <taxon>Sordariomycetes</taxon>
        <taxon>Xylariomycetidae</taxon>
        <taxon>Amphisphaeriales</taxon>
        <taxon>Apiosporaceae</taxon>
        <taxon>Apiospora</taxon>
    </lineage>
</organism>
<comment type="caution">
    <text evidence="1">The sequence shown here is derived from an EMBL/GenBank/DDBJ whole genome shotgun (WGS) entry which is preliminary data.</text>
</comment>
<gene>
    <name evidence="1" type="ORF">PG991_003262</name>
</gene>
<name>A0ABR1SHW1_9PEZI</name>
<keyword evidence="2" id="KW-1185">Reference proteome</keyword>
<dbReference type="Proteomes" id="UP001396898">
    <property type="component" value="Unassembled WGS sequence"/>
</dbReference>
<sequence>MLPRHQEPVRRRERLAQDEGQVANPGLVTAVADTAEVNQVPPVQEQHLALVPGDVQQGLHGVEGVLPRVEPAIDLAELAQEDADFVRLGEPAPFFFAVRVAELVDVVGRHAVGVLLGQQVDHLPEEGVQHLEHFALRGFAADESVELVGDALELAGVSLLGFAAAGEVAAVEGRQLGAVRQLGFHDLRGEGGDVAVLGRGQVQHSRVVPHEVVDLGAGFGRDAQVLEACVPVGADATFCDTRPCGNVLVLGDCLLKFRFSGV</sequence>